<dbReference type="InterPro" id="IPR032063">
    <property type="entry name" value="MavL-like"/>
</dbReference>
<organism evidence="1 2">
    <name type="scientific">Brenthis ino</name>
    <name type="common">lesser marbled fritillary</name>
    <dbReference type="NCBI Taxonomy" id="405034"/>
    <lineage>
        <taxon>Eukaryota</taxon>
        <taxon>Metazoa</taxon>
        <taxon>Ecdysozoa</taxon>
        <taxon>Arthropoda</taxon>
        <taxon>Hexapoda</taxon>
        <taxon>Insecta</taxon>
        <taxon>Pterygota</taxon>
        <taxon>Neoptera</taxon>
        <taxon>Endopterygota</taxon>
        <taxon>Lepidoptera</taxon>
        <taxon>Glossata</taxon>
        <taxon>Ditrysia</taxon>
        <taxon>Papilionoidea</taxon>
        <taxon>Nymphalidae</taxon>
        <taxon>Heliconiinae</taxon>
        <taxon>Argynnini</taxon>
        <taxon>Brenthis</taxon>
    </lineage>
</organism>
<name>A0A8J9U6Q1_9NEOP</name>
<feature type="non-terminal residue" evidence="1">
    <location>
        <position position="523"/>
    </location>
</feature>
<protein>
    <submittedName>
        <fullName evidence="1">Uncharacterized protein</fullName>
    </submittedName>
</protein>
<dbReference type="Proteomes" id="UP000838878">
    <property type="component" value="Chromosome 10"/>
</dbReference>
<dbReference type="Pfam" id="PF16062">
    <property type="entry name" value="MavL-like"/>
    <property type="match status" value="1"/>
</dbReference>
<reference evidence="1" key="1">
    <citation type="submission" date="2021-12" db="EMBL/GenBank/DDBJ databases">
        <authorList>
            <person name="Martin H S."/>
        </authorList>
    </citation>
    <scope>NUCLEOTIDE SEQUENCE</scope>
</reference>
<keyword evidence="2" id="KW-1185">Reference proteome</keyword>
<accession>A0A8J9U6Q1</accession>
<evidence type="ECO:0000313" key="1">
    <source>
        <dbReference type="EMBL" id="CAH0714858.1"/>
    </source>
</evidence>
<gene>
    <name evidence="1" type="ORF">BINO364_LOCUS1872</name>
</gene>
<proteinExistence type="predicted"/>
<dbReference type="OrthoDB" id="6357136at2759"/>
<dbReference type="EMBL" id="OV170230">
    <property type="protein sequence ID" value="CAH0714858.1"/>
    <property type="molecule type" value="Genomic_DNA"/>
</dbReference>
<sequence>MDILPDFQKFLWYKKDWNLSKLNEKEKDILNQCLEKPTIAISDNLEKIIHNSKNFPIKFPIETIRLQKLKQRKPIERLKRNIESTYPLIHKRVLHLMAHFLVHKREYGSYIEKEFYKDMTVPQLIDRILKKRAISFVGPKDKYILISGAKGAEGWEEIGTHEQKPPLLLKDCLSYDELKLSAMVYVSGYTECINNGDRHNKGFVNENNVEQEAVIIGLIGPRFSRKGRMDFEDILITNQQNIPENGYGEDSVNSPDASKYKAKKELRNVWSKFFEVSLVSHKKALSKVKNIQFDKEQYTERYIYVTKGKDKYIFDNEVYYKRLCIIAESTFMEAEFRAKECGKSAFVNVIGCGLGVWMISAHQCDVYVLTFLERARALLERGRLDHVADINFAYVKASPNVEALFSNPKYQDNQFPNRKKIFLESKTHPNGGINIQMENRQPSSKLVGRDAGKLLVLTYPWDSNAHPGNEFWYGRLHTSGDPAAACSTQVSELHNAHINPYVSSLHTRLVTDEGVMLLSDYCT</sequence>
<evidence type="ECO:0000313" key="2">
    <source>
        <dbReference type="Proteomes" id="UP000838878"/>
    </source>
</evidence>
<dbReference type="AlphaFoldDB" id="A0A8J9U6Q1"/>